<evidence type="ECO:0000313" key="3">
    <source>
        <dbReference type="Proteomes" id="UP000242849"/>
    </source>
</evidence>
<dbReference type="AlphaFoldDB" id="A0A1H5A0G1"/>
<evidence type="ECO:0000313" key="2">
    <source>
        <dbReference type="EMBL" id="SED35812.1"/>
    </source>
</evidence>
<protein>
    <submittedName>
        <fullName evidence="2">Uncharacterized protein</fullName>
    </submittedName>
</protein>
<keyword evidence="3" id="KW-1185">Reference proteome</keyword>
<name>A0A1H5A0G1_PSEAG</name>
<evidence type="ECO:0000256" key="1">
    <source>
        <dbReference type="SAM" id="MobiDB-lite"/>
    </source>
</evidence>
<feature type="region of interest" description="Disordered" evidence="1">
    <location>
        <begin position="86"/>
        <end position="108"/>
    </location>
</feature>
<gene>
    <name evidence="2" type="ORF">SAMN05421553_2516</name>
</gene>
<dbReference type="EMBL" id="FNSC01000001">
    <property type="protein sequence ID" value="SED35812.1"/>
    <property type="molecule type" value="Genomic_DNA"/>
</dbReference>
<dbReference type="STRING" id="53406.SAMN05421553_2516"/>
<organism evidence="2 3">
    <name type="scientific">Pseudomonas anguilliseptica</name>
    <dbReference type="NCBI Taxonomy" id="53406"/>
    <lineage>
        <taxon>Bacteria</taxon>
        <taxon>Pseudomonadati</taxon>
        <taxon>Pseudomonadota</taxon>
        <taxon>Gammaproteobacteria</taxon>
        <taxon>Pseudomonadales</taxon>
        <taxon>Pseudomonadaceae</taxon>
        <taxon>Pseudomonas</taxon>
    </lineage>
</organism>
<sequence>MRGFYFLLNRFKSHHHPPAVEHGGMNNQAPVSQANPRDLAAAILAESSLEKRRMLLERCPVELLPLVKKYVQMGYDKVKSYRAHIDRRAQSARETPPAAPRREAKNSVIHHTSSAPEFGNQRLAELRALIGGASRGH</sequence>
<accession>A0A1H5A0G1</accession>
<dbReference type="Proteomes" id="UP000242849">
    <property type="component" value="Unassembled WGS sequence"/>
</dbReference>
<reference evidence="3" key="1">
    <citation type="submission" date="2016-10" db="EMBL/GenBank/DDBJ databases">
        <authorList>
            <person name="Varghese N."/>
            <person name="Submissions S."/>
        </authorList>
    </citation>
    <scope>NUCLEOTIDE SEQUENCE [LARGE SCALE GENOMIC DNA]</scope>
    <source>
        <strain evidence="3">DSM 12111</strain>
    </source>
</reference>
<proteinExistence type="predicted"/>